<comment type="subcellular location">
    <subcellularLocation>
        <location evidence="1">Membrane</location>
        <topology evidence="1">Multi-pass membrane protein</topology>
    </subcellularLocation>
</comment>
<feature type="transmembrane region" description="Helical" evidence="6">
    <location>
        <begin position="244"/>
        <end position="266"/>
    </location>
</feature>
<dbReference type="PANTHER" id="PTHR11785">
    <property type="entry name" value="AMINO ACID TRANSPORTER"/>
    <property type="match status" value="1"/>
</dbReference>
<dbReference type="PIRSF" id="PIRSF006060">
    <property type="entry name" value="AA_transporter"/>
    <property type="match status" value="1"/>
</dbReference>
<evidence type="ECO:0000256" key="3">
    <source>
        <dbReference type="ARBA" id="ARBA00022989"/>
    </source>
</evidence>
<evidence type="ECO:0000256" key="5">
    <source>
        <dbReference type="SAM" id="MobiDB-lite"/>
    </source>
</evidence>
<dbReference type="Pfam" id="PF13520">
    <property type="entry name" value="AA_permease_2"/>
    <property type="match status" value="1"/>
</dbReference>
<reference evidence="7 8" key="1">
    <citation type="submission" date="2024-04" db="EMBL/GenBank/DDBJ databases">
        <title>Human intestinal bacterial collection.</title>
        <authorList>
            <person name="Pauvert C."/>
            <person name="Hitch T.C.A."/>
            <person name="Clavel T."/>
        </authorList>
    </citation>
    <scope>NUCLEOTIDE SEQUENCE [LARGE SCALE GENOMIC DNA]</scope>
    <source>
        <strain evidence="7 8">CLA-KB-H42</strain>
    </source>
</reference>
<keyword evidence="2 6" id="KW-0812">Transmembrane</keyword>
<dbReference type="EMBL" id="JBBNOP010000020">
    <property type="protein sequence ID" value="MEQ3364238.1"/>
    <property type="molecule type" value="Genomic_DNA"/>
</dbReference>
<feature type="transmembrane region" description="Helical" evidence="6">
    <location>
        <begin position="327"/>
        <end position="351"/>
    </location>
</feature>
<keyword evidence="8" id="KW-1185">Reference proteome</keyword>
<feature type="transmembrane region" description="Helical" evidence="6">
    <location>
        <begin position="278"/>
        <end position="302"/>
    </location>
</feature>
<feature type="transmembrane region" description="Helical" evidence="6">
    <location>
        <begin position="416"/>
        <end position="434"/>
    </location>
</feature>
<keyword evidence="4 6" id="KW-0472">Membrane</keyword>
<dbReference type="InterPro" id="IPR002293">
    <property type="entry name" value="AA/rel_permease1"/>
</dbReference>
<feature type="region of interest" description="Disordered" evidence="5">
    <location>
        <begin position="1"/>
        <end position="51"/>
    </location>
</feature>
<evidence type="ECO:0000256" key="4">
    <source>
        <dbReference type="ARBA" id="ARBA00023136"/>
    </source>
</evidence>
<keyword evidence="3 6" id="KW-1133">Transmembrane helix</keyword>
<evidence type="ECO:0000256" key="6">
    <source>
        <dbReference type="SAM" id="Phobius"/>
    </source>
</evidence>
<sequence>MNYSKRHTPEAGRASLPPQGENEAARLSATAQAPAAAQPPDAARPVESPQPPAQKKYGFFTALAMIIGICIGSGIFFKSDNVLAATGGSIALGVAVFCLAAFAIVFGGISFSELAARTEGPGGLIAYAETFVGKRFGVAVGWFTIFGYLPSIVVVVSWAVGIYTCILFDIDAGIGLQMLIGGAFMILCFIWNMLAPRFAGAFQNVTTVVKLIPLLLIAFFGLVFGDPLAGLSQHGSAAAGASLAWIAAIGPVAFSYDGWIVSAAIAPELKNAKKTLPIALVVAPIIILAIYVGYFVGVSSFLGPDTVVAMGDGHVFYLAEQLFGPQFARVVAVGVVVAVMGTVNGLTLSFVRMPYALALSGDIPFSRYVGRLSRRFGMPIASGVLALAVSAFWVMLHVVTQTAGLLPNSDVSEITIASSYILYIVLYVRVFLLWRSGEIRSRFKGVVAPVFATIGSLFICIGSMQNPAFWSCLAASFAICAAGVVYDRFKHKPTDS</sequence>
<protein>
    <submittedName>
        <fullName evidence="7">APC family permease</fullName>
    </submittedName>
</protein>
<dbReference type="Proteomes" id="UP001487305">
    <property type="component" value="Unassembled WGS sequence"/>
</dbReference>
<feature type="compositionally biased region" description="Low complexity" evidence="5">
    <location>
        <begin position="25"/>
        <end position="45"/>
    </location>
</feature>
<feature type="transmembrane region" description="Helical" evidence="6">
    <location>
        <begin position="207"/>
        <end position="224"/>
    </location>
</feature>
<feature type="transmembrane region" description="Helical" evidence="6">
    <location>
        <begin position="89"/>
        <end position="115"/>
    </location>
</feature>
<evidence type="ECO:0000313" key="7">
    <source>
        <dbReference type="EMBL" id="MEQ3364238.1"/>
    </source>
</evidence>
<comment type="caution">
    <text evidence="7">The sequence shown here is derived from an EMBL/GenBank/DDBJ whole genome shotgun (WGS) entry which is preliminary data.</text>
</comment>
<dbReference type="Gene3D" id="1.20.1740.10">
    <property type="entry name" value="Amino acid/polyamine transporter I"/>
    <property type="match status" value="1"/>
</dbReference>
<dbReference type="PANTHER" id="PTHR11785:SF512">
    <property type="entry name" value="SOBREMESA, ISOFORM B"/>
    <property type="match status" value="1"/>
</dbReference>
<feature type="transmembrane region" description="Helical" evidence="6">
    <location>
        <begin position="136"/>
        <end position="160"/>
    </location>
</feature>
<gene>
    <name evidence="7" type="ORF">AAA083_14760</name>
</gene>
<dbReference type="InterPro" id="IPR050598">
    <property type="entry name" value="AminoAcid_Transporter"/>
</dbReference>
<feature type="transmembrane region" description="Helical" evidence="6">
    <location>
        <begin position="376"/>
        <end position="396"/>
    </location>
</feature>
<proteinExistence type="predicted"/>
<feature type="transmembrane region" description="Helical" evidence="6">
    <location>
        <begin position="446"/>
        <end position="462"/>
    </location>
</feature>
<feature type="transmembrane region" description="Helical" evidence="6">
    <location>
        <begin position="172"/>
        <end position="195"/>
    </location>
</feature>
<feature type="transmembrane region" description="Helical" evidence="6">
    <location>
        <begin position="468"/>
        <end position="486"/>
    </location>
</feature>
<name>A0ABV1JGM4_9ACTN</name>
<evidence type="ECO:0000313" key="8">
    <source>
        <dbReference type="Proteomes" id="UP001487305"/>
    </source>
</evidence>
<evidence type="ECO:0000256" key="2">
    <source>
        <dbReference type="ARBA" id="ARBA00022692"/>
    </source>
</evidence>
<dbReference type="RefSeq" id="WP_102373708.1">
    <property type="nucleotide sequence ID" value="NZ_JBBNOP010000020.1"/>
</dbReference>
<organism evidence="7 8">
    <name type="scientific">Raoultibacter massiliensis</name>
    <dbReference type="NCBI Taxonomy" id="1852371"/>
    <lineage>
        <taxon>Bacteria</taxon>
        <taxon>Bacillati</taxon>
        <taxon>Actinomycetota</taxon>
        <taxon>Coriobacteriia</taxon>
        <taxon>Eggerthellales</taxon>
        <taxon>Eggerthellaceae</taxon>
        <taxon>Raoultibacter</taxon>
    </lineage>
</organism>
<evidence type="ECO:0000256" key="1">
    <source>
        <dbReference type="ARBA" id="ARBA00004141"/>
    </source>
</evidence>
<feature type="transmembrane region" description="Helical" evidence="6">
    <location>
        <begin position="57"/>
        <end position="77"/>
    </location>
</feature>
<accession>A0ABV1JGM4</accession>